<protein>
    <submittedName>
        <fullName evidence="4">Transposase</fullName>
    </submittedName>
</protein>
<evidence type="ECO:0000313" key="2">
    <source>
        <dbReference type="EMBL" id="VDO07095.1"/>
    </source>
</evidence>
<proteinExistence type="predicted"/>
<accession>A0A0N4VUG4</accession>
<dbReference type="EMBL" id="UZAF01000993">
    <property type="protein sequence ID" value="VDO07095.1"/>
    <property type="molecule type" value="Genomic_DNA"/>
</dbReference>
<evidence type="ECO:0000313" key="3">
    <source>
        <dbReference type="Proteomes" id="UP000268014"/>
    </source>
</evidence>
<dbReference type="WBParaSite" id="HPLM_0000093101-mRNA-1">
    <property type="protein sequence ID" value="HPLM_0000093101-mRNA-1"/>
    <property type="gene ID" value="HPLM_0000093101"/>
</dbReference>
<sequence>MNTSPRPAVKESPEIAQYVQLEELNEALEKERALVLQTQENYMDLKKKFLELS</sequence>
<name>A0A0N4VUG4_HAEPC</name>
<reference evidence="2 3" key="2">
    <citation type="submission" date="2018-11" db="EMBL/GenBank/DDBJ databases">
        <authorList>
            <consortium name="Pathogen Informatics"/>
        </authorList>
    </citation>
    <scope>NUCLEOTIDE SEQUENCE [LARGE SCALE GENOMIC DNA]</scope>
    <source>
        <strain evidence="2 3">MHpl1</strain>
    </source>
</reference>
<dbReference type="AlphaFoldDB" id="A0A0N4VUG4"/>
<feature type="coiled-coil region" evidence="1">
    <location>
        <begin position="18"/>
        <end position="48"/>
    </location>
</feature>
<dbReference type="OrthoDB" id="5860291at2759"/>
<evidence type="ECO:0000256" key="1">
    <source>
        <dbReference type="SAM" id="Coils"/>
    </source>
</evidence>
<keyword evidence="1" id="KW-0175">Coiled coil</keyword>
<dbReference type="Proteomes" id="UP000268014">
    <property type="component" value="Unassembled WGS sequence"/>
</dbReference>
<organism evidence="4">
    <name type="scientific">Haemonchus placei</name>
    <name type="common">Barber's pole worm</name>
    <dbReference type="NCBI Taxonomy" id="6290"/>
    <lineage>
        <taxon>Eukaryota</taxon>
        <taxon>Metazoa</taxon>
        <taxon>Ecdysozoa</taxon>
        <taxon>Nematoda</taxon>
        <taxon>Chromadorea</taxon>
        <taxon>Rhabditida</taxon>
        <taxon>Rhabditina</taxon>
        <taxon>Rhabditomorpha</taxon>
        <taxon>Strongyloidea</taxon>
        <taxon>Trichostrongylidae</taxon>
        <taxon>Haemonchus</taxon>
    </lineage>
</organism>
<evidence type="ECO:0000313" key="4">
    <source>
        <dbReference type="WBParaSite" id="HPLM_0000093101-mRNA-1"/>
    </source>
</evidence>
<keyword evidence="3" id="KW-1185">Reference proteome</keyword>
<gene>
    <name evidence="2" type="ORF">HPLM_LOCUS932</name>
</gene>
<reference evidence="4" key="1">
    <citation type="submission" date="2017-02" db="UniProtKB">
        <authorList>
            <consortium name="WormBaseParasite"/>
        </authorList>
    </citation>
    <scope>IDENTIFICATION</scope>
</reference>